<dbReference type="EMBL" id="WUEY01000005">
    <property type="protein sequence ID" value="NEI70817.1"/>
    <property type="molecule type" value="Genomic_DNA"/>
</dbReference>
<organism evidence="1 2">
    <name type="scientific">Rhizobium lusitanum</name>
    <dbReference type="NCBI Taxonomy" id="293958"/>
    <lineage>
        <taxon>Bacteria</taxon>
        <taxon>Pseudomonadati</taxon>
        <taxon>Pseudomonadota</taxon>
        <taxon>Alphaproteobacteria</taxon>
        <taxon>Hyphomicrobiales</taxon>
        <taxon>Rhizobiaceae</taxon>
        <taxon>Rhizobium/Agrobacterium group</taxon>
        <taxon>Rhizobium</taxon>
    </lineage>
</organism>
<name>A0A6L9U9N3_9HYPH</name>
<reference evidence="1 2" key="1">
    <citation type="submission" date="2019-12" db="EMBL/GenBank/DDBJ databases">
        <title>Rhizobium genotypes associated with high levels of biological nitrogen fixation by grain legumes in a temperate-maritime cropping system.</title>
        <authorList>
            <person name="Maluk M."/>
            <person name="Francesc Ferrando Molina F."/>
            <person name="Lopez Del Egido L."/>
            <person name="Lafos M."/>
            <person name="Langarica-Fuentes A."/>
            <person name="Gebre Yohannes G."/>
            <person name="Young M.W."/>
            <person name="Martin P."/>
            <person name="Gantlett R."/>
            <person name="Kenicer G."/>
            <person name="Hawes C."/>
            <person name="Begg G.S."/>
            <person name="Quilliam R.S."/>
            <person name="Squire G.R."/>
            <person name="Poole P.S."/>
            <person name="Young P.W."/>
            <person name="Iannetta P.M."/>
            <person name="James E.K."/>
        </authorList>
    </citation>
    <scope>NUCLEOTIDE SEQUENCE [LARGE SCALE GENOMIC DNA]</scope>
    <source>
        <strain evidence="1 2">JHI1118</strain>
    </source>
</reference>
<dbReference type="InterPro" id="IPR011051">
    <property type="entry name" value="RmlC_Cupin_sf"/>
</dbReference>
<dbReference type="Proteomes" id="UP000483035">
    <property type="component" value="Unassembled WGS sequence"/>
</dbReference>
<protein>
    <submittedName>
        <fullName evidence="1">Uncharacterized protein</fullName>
    </submittedName>
</protein>
<evidence type="ECO:0000313" key="2">
    <source>
        <dbReference type="Proteomes" id="UP000483035"/>
    </source>
</evidence>
<proteinExistence type="predicted"/>
<sequence>MKRYKSVLMADGEMRDVSVDIRRSSSYLGHRVRLYLNTENRSNLGPERVFAWICHFEQVRAFPL</sequence>
<evidence type="ECO:0000313" key="1">
    <source>
        <dbReference type="EMBL" id="NEI70817.1"/>
    </source>
</evidence>
<dbReference type="SUPFAM" id="SSF51182">
    <property type="entry name" value="RmlC-like cupins"/>
    <property type="match status" value="1"/>
</dbReference>
<gene>
    <name evidence="1" type="ORF">GR212_14630</name>
</gene>
<dbReference type="AlphaFoldDB" id="A0A6L9U9N3"/>
<comment type="caution">
    <text evidence="1">The sequence shown here is derived from an EMBL/GenBank/DDBJ whole genome shotgun (WGS) entry which is preliminary data.</text>
</comment>
<accession>A0A6L9U9N3</accession>